<dbReference type="SMART" id="SM00347">
    <property type="entry name" value="HTH_MARR"/>
    <property type="match status" value="1"/>
</dbReference>
<dbReference type="OrthoDB" id="1648080at2"/>
<evidence type="ECO:0000313" key="5">
    <source>
        <dbReference type="EMBL" id="GFI40054.1"/>
    </source>
</evidence>
<dbReference type="RefSeq" id="WP_092353648.1">
    <property type="nucleotide sequence ID" value="NZ_BLMI01000016.1"/>
</dbReference>
<gene>
    <name evidence="5" type="primary">ohrR</name>
    <name evidence="5" type="ORF">IMSAGC017_00085</name>
    <name evidence="6" type="ORF">SAMN04489758_1127</name>
</gene>
<evidence type="ECO:0000259" key="4">
    <source>
        <dbReference type="PROSITE" id="PS50995"/>
    </source>
</evidence>
<dbReference type="EMBL" id="FOIN01000012">
    <property type="protein sequence ID" value="SET45667.1"/>
    <property type="molecule type" value="Genomic_DNA"/>
</dbReference>
<evidence type="ECO:0000313" key="6">
    <source>
        <dbReference type="EMBL" id="SET45667.1"/>
    </source>
</evidence>
<dbReference type="GO" id="GO:0003677">
    <property type="term" value="F:DNA binding"/>
    <property type="evidence" value="ECO:0007669"/>
    <property type="project" value="UniProtKB-KW"/>
</dbReference>
<dbReference type="Proteomes" id="UP000490821">
    <property type="component" value="Unassembled WGS sequence"/>
</dbReference>
<protein>
    <submittedName>
        <fullName evidence="6">DNA-binding transcriptional regulator, MarR family</fullName>
    </submittedName>
    <submittedName>
        <fullName evidence="5">Organic hydroperoxide resistance transcriptional regulator</fullName>
    </submittedName>
</protein>
<dbReference type="AlphaFoldDB" id="A0A1I0EKA6"/>
<keyword evidence="2 6" id="KW-0238">DNA-binding</keyword>
<dbReference type="GeneID" id="78288296"/>
<dbReference type="Proteomes" id="UP000198558">
    <property type="component" value="Unassembled WGS sequence"/>
</dbReference>
<dbReference type="CDD" id="cd00090">
    <property type="entry name" value="HTH_ARSR"/>
    <property type="match status" value="1"/>
</dbReference>
<accession>A0A1I0EKA6</accession>
<keyword evidence="3" id="KW-0804">Transcription</keyword>
<dbReference type="PANTHER" id="PTHR42756">
    <property type="entry name" value="TRANSCRIPTIONAL REGULATOR, MARR"/>
    <property type="match status" value="1"/>
</dbReference>
<dbReference type="PROSITE" id="PS01117">
    <property type="entry name" value="HTH_MARR_1"/>
    <property type="match status" value="1"/>
</dbReference>
<proteinExistence type="predicted"/>
<dbReference type="InterPro" id="IPR023187">
    <property type="entry name" value="Tscrpt_reg_MarR-type_CS"/>
</dbReference>
<dbReference type="GO" id="GO:0003700">
    <property type="term" value="F:DNA-binding transcription factor activity"/>
    <property type="evidence" value="ECO:0007669"/>
    <property type="project" value="InterPro"/>
</dbReference>
<evidence type="ECO:0000313" key="7">
    <source>
        <dbReference type="Proteomes" id="UP000198558"/>
    </source>
</evidence>
<dbReference type="PRINTS" id="PR00598">
    <property type="entry name" value="HTHMARR"/>
</dbReference>
<reference evidence="7" key="1">
    <citation type="submission" date="2016-10" db="EMBL/GenBank/DDBJ databases">
        <authorList>
            <person name="Varghese N."/>
            <person name="Submissions S."/>
        </authorList>
    </citation>
    <scope>NUCLEOTIDE SEQUENCE [LARGE SCALE GENOMIC DNA]</scope>
    <source>
        <strain evidence="7">DSM 1551</strain>
    </source>
</reference>
<dbReference type="Gene3D" id="1.10.10.10">
    <property type="entry name" value="Winged helix-like DNA-binding domain superfamily/Winged helix DNA-binding domain"/>
    <property type="match status" value="1"/>
</dbReference>
<feature type="domain" description="HTH marR-type" evidence="4">
    <location>
        <begin position="1"/>
        <end position="141"/>
    </location>
</feature>
<organism evidence="6 7">
    <name type="scientific">Thomasclavelia cocleata</name>
    <dbReference type="NCBI Taxonomy" id="69824"/>
    <lineage>
        <taxon>Bacteria</taxon>
        <taxon>Bacillati</taxon>
        <taxon>Bacillota</taxon>
        <taxon>Erysipelotrichia</taxon>
        <taxon>Erysipelotrichales</taxon>
        <taxon>Coprobacillaceae</taxon>
        <taxon>Thomasclavelia</taxon>
    </lineage>
</organism>
<keyword evidence="1" id="KW-0805">Transcription regulation</keyword>
<dbReference type="InterPro" id="IPR011991">
    <property type="entry name" value="ArsR-like_HTH"/>
</dbReference>
<sequence>MEKISFDDVEKMINNFQSLHKTMHYMMMEKTEKFNISPDQTRLLFILQNHQNINQNALAKKLNITKATLSVRLQRLEKLGYLTKTQDKNDKRNYILNITETGEVFIETAIRIMKEKTLIMFEGVSKEQIAIINDVIDIMKNNIKKCKGEE</sequence>
<dbReference type="InterPro" id="IPR036390">
    <property type="entry name" value="WH_DNA-bd_sf"/>
</dbReference>
<reference evidence="5 8" key="3">
    <citation type="journal article" date="2020" name="Microbiome">
        <title>Single-cell genomics of uncultured bacteria reveals dietary fiber responders in the mouse gut microbiota.</title>
        <authorList>
            <person name="Chijiiwa R."/>
            <person name="Hosokawa M."/>
            <person name="Kogawa M."/>
            <person name="Nishikawa Y."/>
            <person name="Ide K."/>
            <person name="Sakanashi C."/>
            <person name="Takahashi K."/>
            <person name="Takeyama H."/>
        </authorList>
    </citation>
    <scope>NUCLEOTIDE SEQUENCE [LARGE SCALE GENOMIC DNA]</scope>
    <source>
        <strain evidence="5">IMSAGC_017</strain>
    </source>
</reference>
<dbReference type="EMBL" id="BLMI01000016">
    <property type="protein sequence ID" value="GFI40054.1"/>
    <property type="molecule type" value="Genomic_DNA"/>
</dbReference>
<dbReference type="PANTHER" id="PTHR42756:SF1">
    <property type="entry name" value="TRANSCRIPTIONAL REPRESSOR OF EMRAB OPERON"/>
    <property type="match status" value="1"/>
</dbReference>
<dbReference type="SUPFAM" id="SSF46785">
    <property type="entry name" value="Winged helix' DNA-binding domain"/>
    <property type="match status" value="1"/>
</dbReference>
<evidence type="ECO:0000256" key="1">
    <source>
        <dbReference type="ARBA" id="ARBA00023015"/>
    </source>
</evidence>
<evidence type="ECO:0000313" key="8">
    <source>
        <dbReference type="Proteomes" id="UP000490821"/>
    </source>
</evidence>
<dbReference type="Pfam" id="PF01047">
    <property type="entry name" value="MarR"/>
    <property type="match status" value="1"/>
</dbReference>
<keyword evidence="7" id="KW-1185">Reference proteome</keyword>
<dbReference type="PROSITE" id="PS50995">
    <property type="entry name" value="HTH_MARR_2"/>
    <property type="match status" value="1"/>
</dbReference>
<name>A0A1I0EKA6_9FIRM</name>
<dbReference type="InterPro" id="IPR000835">
    <property type="entry name" value="HTH_MarR-typ"/>
</dbReference>
<evidence type="ECO:0000256" key="3">
    <source>
        <dbReference type="ARBA" id="ARBA00023163"/>
    </source>
</evidence>
<evidence type="ECO:0000256" key="2">
    <source>
        <dbReference type="ARBA" id="ARBA00023125"/>
    </source>
</evidence>
<dbReference type="InterPro" id="IPR036388">
    <property type="entry name" value="WH-like_DNA-bd_sf"/>
</dbReference>
<reference evidence="6" key="2">
    <citation type="submission" date="2016-10" db="EMBL/GenBank/DDBJ databases">
        <authorList>
            <person name="de Groot N.N."/>
        </authorList>
    </citation>
    <scope>NUCLEOTIDE SEQUENCE [LARGE SCALE GENOMIC DNA]</scope>
    <source>
        <strain evidence="6">DSM 1551</strain>
    </source>
</reference>